<sequence length="579" mass="64160">MKLIKILFLTIIILNAKVNLNFQNLDINDFIKMVAKITNKNILITQPISGKVNFVSVKPIDEKEVYSILLNILRSRGYTIIKDNGFLKVIRESQAIKEGPQLNPHFDQIQTNIIKLNNIPVRNAFNAVAYLKSNYGRIVINSDKNMLIVTDYPSNLKVIKEVLKRIDSKETKSLRNITLNNTSIDKVYPKLNQIATTLFNTKIYSYKIIPNDVSNSIILVGQKNVVYKLARVVKSLDVKPKQLNQITKVITLKNSDATNIAKILQNIVKTKYKKNPPSITLDKETNSIIILATPEQIETIKTIINALDTPKEQVYVKARILEISNTKAAQIGNRLGLYAGSGTTSGLYTLSANLGGPAIAFDVASLGLTIPTIKQGIALGATLDLLETYGAAKKLSEPSILCINNTPSTIYVGKTVSVLTGKTTSTTTSESYTRQDIGLTLKVKPRIDSDNKVALNVDAVIEDLLPGSPVNMPITSKRTINTTTIVRNGQSIIIGGLVRDNKDITLNKVPLLGDIPILGALFRHKQINKDKTTLVIVLTPYIVKKSDDLEKLRSTLVKLNELEKKFVKNLKKKLNEKNK</sequence>
<evidence type="ECO:0000313" key="10">
    <source>
        <dbReference type="EMBL" id="EDM23418.1"/>
    </source>
</evidence>
<evidence type="ECO:0000259" key="8">
    <source>
        <dbReference type="Pfam" id="PF03958"/>
    </source>
</evidence>
<protein>
    <submittedName>
        <fullName evidence="10 11">Type II and III secretion system protein:NolW</fullName>
    </submittedName>
</protein>
<evidence type="ECO:0000256" key="2">
    <source>
        <dbReference type="ARBA" id="ARBA00022692"/>
    </source>
</evidence>
<keyword evidence="4" id="KW-0472">Membrane</keyword>
<dbReference type="InterPro" id="IPR004845">
    <property type="entry name" value="T2SS_GspD_CS"/>
</dbReference>
<comment type="subcellular location">
    <subcellularLocation>
        <location evidence="6">Cell outer membrane</location>
    </subcellularLocation>
    <subcellularLocation>
        <location evidence="1">Membrane</location>
    </subcellularLocation>
</comment>
<proteinExistence type="inferred from homology"/>
<keyword evidence="3" id="KW-0732">Signal</keyword>
<dbReference type="PANTHER" id="PTHR30332:SF24">
    <property type="entry name" value="SECRETIN GSPD-RELATED"/>
    <property type="match status" value="1"/>
</dbReference>
<reference evidence="10 12" key="1">
    <citation type="journal article" date="2011" name="Stand. Genomic Sci.">
        <title>Draft genome sequence of Caminibacter mediatlanticus strain TB-2, an epsilonproteobacterium isolated from a deep-sea hydrothermal vent.</title>
        <authorList>
            <person name="Giovannelli D."/>
            <person name="Ferriera S."/>
            <person name="Johnson J."/>
            <person name="Kravitz S."/>
            <person name="Perez-Rodriguez I."/>
            <person name="Ricci J."/>
            <person name="O'Brien C."/>
            <person name="Voordeckers J.W."/>
            <person name="Bini E."/>
            <person name="Vetriani C."/>
        </authorList>
    </citation>
    <scope>NUCLEOTIDE SEQUENCE [LARGE SCALE GENOMIC DNA]</scope>
    <source>
        <strain evidence="10 12">TB-2</strain>
    </source>
</reference>
<dbReference type="InterPro" id="IPR050810">
    <property type="entry name" value="Bact_Secretion_Sys_Channel"/>
</dbReference>
<dbReference type="InterPro" id="IPR001775">
    <property type="entry name" value="GspD/PilQ"/>
</dbReference>
<dbReference type="Pfam" id="PF03958">
    <property type="entry name" value="Secretin_N"/>
    <property type="match status" value="1"/>
</dbReference>
<evidence type="ECO:0000256" key="5">
    <source>
        <dbReference type="RuleBase" id="RU004003"/>
    </source>
</evidence>
<dbReference type="AlphaFoldDB" id="A0AAI9F243"/>
<evidence type="ECO:0000256" key="4">
    <source>
        <dbReference type="ARBA" id="ARBA00023136"/>
    </source>
</evidence>
<evidence type="ECO:0000313" key="11">
    <source>
        <dbReference type="EMBL" id="QCT93667.1"/>
    </source>
</evidence>
<name>A0AAI9F243_9BACT</name>
<evidence type="ECO:0000256" key="1">
    <source>
        <dbReference type="ARBA" id="ARBA00004370"/>
    </source>
</evidence>
<accession>A0AAI9F243</accession>
<dbReference type="GO" id="GO:0015627">
    <property type="term" value="C:type II protein secretion system complex"/>
    <property type="evidence" value="ECO:0007669"/>
    <property type="project" value="TreeGrafter"/>
</dbReference>
<evidence type="ECO:0000259" key="9">
    <source>
        <dbReference type="Pfam" id="PF21305"/>
    </source>
</evidence>
<dbReference type="PANTHER" id="PTHR30332">
    <property type="entry name" value="PROBABLE GENERAL SECRETION PATHWAY PROTEIN D"/>
    <property type="match status" value="1"/>
</dbReference>
<evidence type="ECO:0000256" key="3">
    <source>
        <dbReference type="ARBA" id="ARBA00022729"/>
    </source>
</evidence>
<feature type="domain" description="GspD-like N0" evidence="9">
    <location>
        <begin position="20"/>
        <end position="89"/>
    </location>
</feature>
<comment type="similarity">
    <text evidence="5">Belongs to the bacterial secretin family.</text>
</comment>
<dbReference type="Proteomes" id="UP000003288">
    <property type="component" value="Unassembled WGS sequence"/>
</dbReference>
<evidence type="ECO:0000259" key="7">
    <source>
        <dbReference type="Pfam" id="PF00263"/>
    </source>
</evidence>
<dbReference type="InterPro" id="IPR005644">
    <property type="entry name" value="NolW-like"/>
</dbReference>
<organism evidence="10 12">
    <name type="scientific">Caminibacter mediatlanticus TB-2</name>
    <dbReference type="NCBI Taxonomy" id="391592"/>
    <lineage>
        <taxon>Bacteria</taxon>
        <taxon>Pseudomonadati</taxon>
        <taxon>Campylobacterota</taxon>
        <taxon>Epsilonproteobacteria</taxon>
        <taxon>Nautiliales</taxon>
        <taxon>Nautiliaceae</taxon>
        <taxon>Caminibacter</taxon>
    </lineage>
</organism>
<dbReference type="GO" id="GO:0009279">
    <property type="term" value="C:cell outer membrane"/>
    <property type="evidence" value="ECO:0007669"/>
    <property type="project" value="UniProtKB-SubCell"/>
</dbReference>
<dbReference type="GO" id="GO:0009306">
    <property type="term" value="P:protein secretion"/>
    <property type="evidence" value="ECO:0007669"/>
    <property type="project" value="InterPro"/>
</dbReference>
<evidence type="ECO:0000313" key="12">
    <source>
        <dbReference type="Proteomes" id="UP000003288"/>
    </source>
</evidence>
<evidence type="ECO:0000313" key="13">
    <source>
        <dbReference type="Proteomes" id="UP000306825"/>
    </source>
</evidence>
<dbReference type="RefSeq" id="WP_007474951.1">
    <property type="nucleotide sequence ID" value="NZ_ABCJ01000006.1"/>
</dbReference>
<dbReference type="PRINTS" id="PR00811">
    <property type="entry name" value="BCTERIALGSPD"/>
</dbReference>
<dbReference type="PROSITE" id="PS00875">
    <property type="entry name" value="T2SP_D"/>
    <property type="match status" value="1"/>
</dbReference>
<dbReference type="InterPro" id="IPR049371">
    <property type="entry name" value="GspD-like_N0"/>
</dbReference>
<keyword evidence="13" id="KW-1185">Reference proteome</keyword>
<keyword evidence="6" id="KW-0813">Transport</keyword>
<gene>
    <name evidence="10" type="ORF">CMTB2_09140</name>
    <name evidence="11" type="ORF">FE773_00220</name>
</gene>
<dbReference type="InterPro" id="IPR038591">
    <property type="entry name" value="NolW-like_sf"/>
</dbReference>
<feature type="domain" description="Type II/III secretion system secretin-like" evidence="7">
    <location>
        <begin position="386"/>
        <end position="544"/>
    </location>
</feature>
<dbReference type="InterPro" id="IPR004846">
    <property type="entry name" value="T2SS/T3SS_dom"/>
</dbReference>
<keyword evidence="2" id="KW-0812">Transmembrane</keyword>
<evidence type="ECO:0000256" key="6">
    <source>
        <dbReference type="RuleBase" id="RU004004"/>
    </source>
</evidence>
<dbReference type="EMBL" id="ABCJ01000006">
    <property type="protein sequence ID" value="EDM23418.1"/>
    <property type="molecule type" value="Genomic_DNA"/>
</dbReference>
<reference evidence="11 13" key="2">
    <citation type="submission" date="2019-05" db="EMBL/GenBank/DDBJ databases">
        <title>A comparative analysis of the Nautiliaceae.</title>
        <authorList>
            <person name="Grosche A."/>
            <person name="Smedile F."/>
            <person name="Vetriani C."/>
        </authorList>
    </citation>
    <scope>NUCLEOTIDE SEQUENCE [LARGE SCALE GENOMIC DNA]</scope>
    <source>
        <strain evidence="11 13">TB-2</strain>
    </source>
</reference>
<dbReference type="Gene3D" id="3.30.1370.120">
    <property type="match status" value="3"/>
</dbReference>
<dbReference type="EMBL" id="CP040463">
    <property type="protein sequence ID" value="QCT93667.1"/>
    <property type="molecule type" value="Genomic_DNA"/>
</dbReference>
<feature type="domain" description="NolW-like" evidence="8">
    <location>
        <begin position="247"/>
        <end position="313"/>
    </location>
</feature>
<dbReference type="Pfam" id="PF00263">
    <property type="entry name" value="Secretin"/>
    <property type="match status" value="1"/>
</dbReference>
<dbReference type="Proteomes" id="UP000306825">
    <property type="component" value="Chromosome"/>
</dbReference>
<dbReference type="Pfam" id="PF21305">
    <property type="entry name" value="type_II_gspD_N0"/>
    <property type="match status" value="1"/>
</dbReference>